<dbReference type="RefSeq" id="WP_283174502.1">
    <property type="nucleotide sequence ID" value="NZ_JAPNOA010000039.1"/>
</dbReference>
<organism evidence="2 3">
    <name type="scientific">Parathalassolituus penaei</name>
    <dbReference type="NCBI Taxonomy" id="2997323"/>
    <lineage>
        <taxon>Bacteria</taxon>
        <taxon>Pseudomonadati</taxon>
        <taxon>Pseudomonadota</taxon>
        <taxon>Gammaproteobacteria</taxon>
        <taxon>Oceanospirillales</taxon>
        <taxon>Oceanospirillaceae</taxon>
        <taxon>Parathalassolituus</taxon>
    </lineage>
</organism>
<feature type="signal peptide" evidence="1">
    <location>
        <begin position="1"/>
        <end position="23"/>
    </location>
</feature>
<protein>
    <submittedName>
        <fullName evidence="2">Uncharacterized protein</fullName>
    </submittedName>
</protein>
<dbReference type="Proteomes" id="UP001150830">
    <property type="component" value="Unassembled WGS sequence"/>
</dbReference>
<proteinExistence type="predicted"/>
<dbReference type="EMBL" id="JAPNOA010000039">
    <property type="protein sequence ID" value="MCY0966294.1"/>
    <property type="molecule type" value="Genomic_DNA"/>
</dbReference>
<sequence>MKRLLPMVLLAAASSLTSFSASAATSDWWVFRNAQCEPAAYTPDELVKIKLSTVLLDQPADGWKVLAGKDEPDSLIYFGHGKASCEALGKALSSGQLHLQHH</sequence>
<feature type="chain" id="PRO_5040718102" evidence="1">
    <location>
        <begin position="24"/>
        <end position="102"/>
    </location>
</feature>
<evidence type="ECO:0000256" key="1">
    <source>
        <dbReference type="SAM" id="SignalP"/>
    </source>
</evidence>
<evidence type="ECO:0000313" key="2">
    <source>
        <dbReference type="EMBL" id="MCY0966294.1"/>
    </source>
</evidence>
<name>A0A9X3ITV7_9GAMM</name>
<evidence type="ECO:0000313" key="3">
    <source>
        <dbReference type="Proteomes" id="UP001150830"/>
    </source>
</evidence>
<dbReference type="AlphaFoldDB" id="A0A9X3ITV7"/>
<comment type="caution">
    <text evidence="2">The sequence shown here is derived from an EMBL/GenBank/DDBJ whole genome shotgun (WGS) entry which is preliminary data.</text>
</comment>
<reference evidence="2" key="1">
    <citation type="submission" date="2022-11" db="EMBL/GenBank/DDBJ databases">
        <title>Parathalassolutuus dongxingensis gen. nov., sp. nov., a novel member of family Oceanospirillaceae isolated from a coastal shrimp pond in Guangxi, China.</title>
        <authorList>
            <person name="Chen H."/>
        </authorList>
    </citation>
    <scope>NUCLEOTIDE SEQUENCE</scope>
    <source>
        <strain evidence="2">G-43</strain>
    </source>
</reference>
<keyword evidence="1" id="KW-0732">Signal</keyword>
<gene>
    <name evidence="2" type="ORF">OUO13_13950</name>
</gene>
<accession>A0A9X3ITV7</accession>
<keyword evidence="3" id="KW-1185">Reference proteome</keyword>